<dbReference type="OrthoDB" id="287565at2"/>
<evidence type="ECO:0000256" key="1">
    <source>
        <dbReference type="ARBA" id="ARBA00006817"/>
    </source>
</evidence>
<reference evidence="4 6" key="2">
    <citation type="submission" date="2016-11" db="EMBL/GenBank/DDBJ databases">
        <title>Mixed transmission modes and dynamic genome evolution in an obligate animal-bacterial symbiosis.</title>
        <authorList>
            <person name="Russell S.L."/>
            <person name="Corbett-Detig R.B."/>
            <person name="Cavanaugh C.M."/>
        </authorList>
    </citation>
    <scope>NUCLEOTIDE SEQUENCE [LARGE SCALE GENOMIC DNA]</scope>
    <source>
        <strain evidence="4">MA-KB16</strain>
    </source>
</reference>
<dbReference type="AlphaFoldDB" id="A0A0B0H8A3"/>
<dbReference type="SUPFAM" id="SSF55961">
    <property type="entry name" value="Bet v1-like"/>
    <property type="match status" value="1"/>
</dbReference>
<organism evidence="3 5">
    <name type="scientific">Solemya velum gill symbiont</name>
    <dbReference type="NCBI Taxonomy" id="2340"/>
    <lineage>
        <taxon>Bacteria</taxon>
        <taxon>Pseudomonadati</taxon>
        <taxon>Pseudomonadota</taxon>
        <taxon>Gammaproteobacteria</taxon>
        <taxon>sulfur-oxidizing symbionts</taxon>
    </lineage>
</organism>
<dbReference type="GeneID" id="86992043"/>
<feature type="domain" description="Activator of Hsp90 ATPase homologue 1/2-like C-terminal" evidence="2">
    <location>
        <begin position="12"/>
        <end position="130"/>
    </location>
</feature>
<sequence length="147" mass="16322">MVDIIHRVGIAASADEVYSALTTNEGLAKWWTTDTTGAGNVGSIIKFRFDGGGPDFEVAELQPDSVVRWKHSGEMPGPWMGTEVSFHLSRGDNQTYVLFSHSNWKEPSDFMGHCSTKWAVFLLSLKEALEKGEGKPFPNDIHIDHDE</sequence>
<protein>
    <submittedName>
        <fullName evidence="3">Activator of Hsp90 ATPase 1-like protein</fullName>
    </submittedName>
    <submittedName>
        <fullName evidence="4">Polyketide cyclase</fullName>
    </submittedName>
</protein>
<evidence type="ECO:0000313" key="4">
    <source>
        <dbReference type="EMBL" id="OOY35537.1"/>
    </source>
</evidence>
<comment type="similarity">
    <text evidence="1">Belongs to the AHA1 family.</text>
</comment>
<gene>
    <name evidence="4" type="ORF">BOV88_04665</name>
    <name evidence="3" type="ORF">JV46_22360</name>
</gene>
<proteinExistence type="inferred from homology"/>
<dbReference type="Gene3D" id="3.30.530.20">
    <property type="match status" value="1"/>
</dbReference>
<keyword evidence="5" id="KW-1185">Reference proteome</keyword>
<dbReference type="InterPro" id="IPR023393">
    <property type="entry name" value="START-like_dom_sf"/>
</dbReference>
<evidence type="ECO:0000313" key="3">
    <source>
        <dbReference type="EMBL" id="KHF26378.1"/>
    </source>
</evidence>
<evidence type="ECO:0000313" key="5">
    <source>
        <dbReference type="Proteomes" id="UP000030856"/>
    </source>
</evidence>
<dbReference type="eggNOG" id="COG3832">
    <property type="taxonomic scope" value="Bacteria"/>
</dbReference>
<dbReference type="EMBL" id="JRAA01000001">
    <property type="protein sequence ID" value="KHF26378.1"/>
    <property type="molecule type" value="Genomic_DNA"/>
</dbReference>
<accession>A0A0B0H8A3</accession>
<evidence type="ECO:0000259" key="2">
    <source>
        <dbReference type="Pfam" id="PF08327"/>
    </source>
</evidence>
<dbReference type="PATRIC" id="fig|2340.3.peg.889"/>
<dbReference type="RefSeq" id="WP_043116143.1">
    <property type="nucleotide sequence ID" value="NZ_JRAA01000001.1"/>
</dbReference>
<dbReference type="InterPro" id="IPR013538">
    <property type="entry name" value="ASHA1/2-like_C"/>
</dbReference>
<dbReference type="Pfam" id="PF08327">
    <property type="entry name" value="AHSA1"/>
    <property type="match status" value="1"/>
</dbReference>
<comment type="caution">
    <text evidence="3">The sequence shown here is derived from an EMBL/GenBank/DDBJ whole genome shotgun (WGS) entry which is preliminary data.</text>
</comment>
<reference evidence="3 5" key="1">
    <citation type="journal article" date="2014" name="BMC Genomics">
        <title>The genome of the intracellular bacterium of the coastal bivalve, Solemya velum: a blueprint for thriving in and out of symbiosis.</title>
        <authorList>
            <person name="Dmytrenko O."/>
            <person name="Russell S.L."/>
            <person name="Loo W.T."/>
            <person name="Fontanez K.M."/>
            <person name="Liao L."/>
            <person name="Roeselers G."/>
            <person name="Sharma R."/>
            <person name="Stewart F.J."/>
            <person name="Newton I.L."/>
            <person name="Woyke T."/>
            <person name="Wu D."/>
            <person name="Lang J.M."/>
            <person name="Eisen J.A."/>
            <person name="Cavanaugh C.M."/>
        </authorList>
    </citation>
    <scope>NUCLEOTIDE SEQUENCE [LARGE SCALE GENOMIC DNA]</scope>
    <source>
        <strain evidence="3 5">WH</strain>
    </source>
</reference>
<name>A0A0B0H8A3_SOVGS</name>
<evidence type="ECO:0000313" key="6">
    <source>
        <dbReference type="Proteomes" id="UP000190962"/>
    </source>
</evidence>
<dbReference type="CDD" id="cd07814">
    <property type="entry name" value="SRPBCC_CalC_Aha1-like"/>
    <property type="match status" value="1"/>
</dbReference>
<dbReference type="EMBL" id="MPNX01000004">
    <property type="protein sequence ID" value="OOY35537.1"/>
    <property type="molecule type" value="Genomic_DNA"/>
</dbReference>
<dbReference type="STRING" id="2340.JV46_22360"/>
<dbReference type="Proteomes" id="UP000190962">
    <property type="component" value="Unassembled WGS sequence"/>
</dbReference>
<dbReference type="Proteomes" id="UP000030856">
    <property type="component" value="Unassembled WGS sequence"/>
</dbReference>